<dbReference type="AlphaFoldDB" id="U2KTF5"/>
<evidence type="ECO:0000313" key="1">
    <source>
        <dbReference type="EMBL" id="ERK01762.1"/>
    </source>
</evidence>
<protein>
    <submittedName>
        <fullName evidence="1">Uncharacterized protein</fullName>
    </submittedName>
</protein>
<reference evidence="1 2" key="1">
    <citation type="submission" date="2013-08" db="EMBL/GenBank/DDBJ databases">
        <authorList>
            <person name="Durkin A.S."/>
            <person name="Haft D.R."/>
            <person name="McCorrison J."/>
            <person name="Torralba M."/>
            <person name="Gillis M."/>
            <person name="Haft D.H."/>
            <person name="Methe B."/>
            <person name="Sutton G."/>
            <person name="Nelson K.E."/>
        </authorList>
    </citation>
    <scope>NUCLEOTIDE SEQUENCE [LARGE SCALE GENOMIC DNA]</scope>
    <source>
        <strain evidence="1 2">F0493</strain>
    </source>
</reference>
<comment type="caution">
    <text evidence="1">The sequence shown here is derived from an EMBL/GenBank/DDBJ whole genome shotgun (WGS) entry which is preliminary data.</text>
</comment>
<accession>U2KTF5</accession>
<organism evidence="1 2">
    <name type="scientific">Segatella salivae F0493</name>
    <dbReference type="NCBI Taxonomy" id="1395125"/>
    <lineage>
        <taxon>Bacteria</taxon>
        <taxon>Pseudomonadati</taxon>
        <taxon>Bacteroidota</taxon>
        <taxon>Bacteroidia</taxon>
        <taxon>Bacteroidales</taxon>
        <taxon>Prevotellaceae</taxon>
        <taxon>Segatella</taxon>
    </lineage>
</organism>
<gene>
    <name evidence="1" type="ORF">HMPREF9145_0280</name>
</gene>
<proteinExistence type="predicted"/>
<sequence length="57" mass="6945">MNNKMNNQKESYQIIRFSSQKQRDCLLNQRRKYELSMAPKSYCKWVLSIKRAIKDCE</sequence>
<evidence type="ECO:0000313" key="2">
    <source>
        <dbReference type="Proteomes" id="UP000017023"/>
    </source>
</evidence>
<dbReference type="EMBL" id="AWGW01000007">
    <property type="protein sequence ID" value="ERK01762.1"/>
    <property type="molecule type" value="Genomic_DNA"/>
</dbReference>
<name>U2KTF5_9BACT</name>
<dbReference type="Proteomes" id="UP000017023">
    <property type="component" value="Unassembled WGS sequence"/>
</dbReference>